<organism evidence="3 4">
    <name type="scientific">Larinioides sclopetarius</name>
    <dbReference type="NCBI Taxonomy" id="280406"/>
    <lineage>
        <taxon>Eukaryota</taxon>
        <taxon>Metazoa</taxon>
        <taxon>Ecdysozoa</taxon>
        <taxon>Arthropoda</taxon>
        <taxon>Chelicerata</taxon>
        <taxon>Arachnida</taxon>
        <taxon>Araneae</taxon>
        <taxon>Araneomorphae</taxon>
        <taxon>Entelegynae</taxon>
        <taxon>Araneoidea</taxon>
        <taxon>Araneidae</taxon>
        <taxon>Larinioides</taxon>
    </lineage>
</organism>
<feature type="chain" id="PRO_5043819312" description="VWFC domain-containing protein" evidence="1">
    <location>
        <begin position="21"/>
        <end position="418"/>
    </location>
</feature>
<dbReference type="AlphaFoldDB" id="A0AAV2AQ25"/>
<feature type="domain" description="VWFC" evidence="2">
    <location>
        <begin position="86"/>
        <end position="155"/>
    </location>
</feature>
<name>A0AAV2AQ25_9ARAC</name>
<sequence>MASLIKYGVFFVLFTNGVLGRFLPEEIFQNTSNRSSNGERQEDCNCEWRFYQHYEAKGCQIVQTDSCGCPTNYLCSSVKQSVSQSEVCMYQSVAYKVGEKIKLADNCQVCRCVDGITPQVVCRQRECPQLDPVEGENCHLVYEENKCCPSRYECIEDVPENASEASAFTCIYNNITYPFGAKIYPPDDPCLVCECKEDWNGLNNSSCYQQECVFEKKKHLLEAGCIPIYHERRCCPIEYYCPEDLHYNNMELRELEGENSTENELQTEENPETEEYFIQFQSHDTEDVENHLAPNELRQKRSENMQTDEIQTQQSQQQWNILQEDEDEMETGETIERERELSEESNEGFDEIKAFGSKGPNTPPVVTVELEDTDFDNVIWTSIVPGCPTPLCADSSCRIGVPQGHRCPTCICKKARQP</sequence>
<keyword evidence="1" id="KW-0732">Signal</keyword>
<dbReference type="Proteomes" id="UP001497382">
    <property type="component" value="Unassembled WGS sequence"/>
</dbReference>
<comment type="caution">
    <text evidence="3">The sequence shown here is derived from an EMBL/GenBank/DDBJ whole genome shotgun (WGS) entry which is preliminary data.</text>
</comment>
<keyword evidence="4" id="KW-1185">Reference proteome</keyword>
<dbReference type="EMBL" id="CAXIEN010000194">
    <property type="protein sequence ID" value="CAL1285726.1"/>
    <property type="molecule type" value="Genomic_DNA"/>
</dbReference>
<dbReference type="PROSITE" id="PS50184">
    <property type="entry name" value="VWFC_2"/>
    <property type="match status" value="1"/>
</dbReference>
<evidence type="ECO:0000259" key="2">
    <source>
        <dbReference type="PROSITE" id="PS50184"/>
    </source>
</evidence>
<reference evidence="3 4" key="1">
    <citation type="submission" date="2024-04" db="EMBL/GenBank/DDBJ databases">
        <authorList>
            <person name="Rising A."/>
            <person name="Reimegard J."/>
            <person name="Sonavane S."/>
            <person name="Akerstrom W."/>
            <person name="Nylinder S."/>
            <person name="Hedman E."/>
            <person name="Kallberg Y."/>
        </authorList>
    </citation>
    <scope>NUCLEOTIDE SEQUENCE [LARGE SCALE GENOMIC DNA]</scope>
</reference>
<evidence type="ECO:0000313" key="4">
    <source>
        <dbReference type="Proteomes" id="UP001497382"/>
    </source>
</evidence>
<gene>
    <name evidence="3" type="ORF">LARSCL_LOCUS13877</name>
</gene>
<feature type="signal peptide" evidence="1">
    <location>
        <begin position="1"/>
        <end position="20"/>
    </location>
</feature>
<evidence type="ECO:0000313" key="3">
    <source>
        <dbReference type="EMBL" id="CAL1285726.1"/>
    </source>
</evidence>
<evidence type="ECO:0000256" key="1">
    <source>
        <dbReference type="SAM" id="SignalP"/>
    </source>
</evidence>
<accession>A0AAV2AQ25</accession>
<dbReference type="InterPro" id="IPR001007">
    <property type="entry name" value="VWF_dom"/>
</dbReference>
<protein>
    <recommendedName>
        <fullName evidence="2">VWFC domain-containing protein</fullName>
    </recommendedName>
</protein>
<proteinExistence type="predicted"/>